<evidence type="ECO:0000313" key="1">
    <source>
        <dbReference type="EMBL" id="KAK3801968.1"/>
    </source>
</evidence>
<proteinExistence type="predicted"/>
<dbReference type="EMBL" id="JAWDGP010000269">
    <property type="protein sequence ID" value="KAK3801968.1"/>
    <property type="molecule type" value="Genomic_DNA"/>
</dbReference>
<gene>
    <name evidence="1" type="ORF">RRG08_064562</name>
</gene>
<accession>A0AAE1B959</accession>
<evidence type="ECO:0000313" key="2">
    <source>
        <dbReference type="Proteomes" id="UP001283361"/>
    </source>
</evidence>
<comment type="caution">
    <text evidence="1">The sequence shown here is derived from an EMBL/GenBank/DDBJ whole genome shotgun (WGS) entry which is preliminary data.</text>
</comment>
<organism evidence="1 2">
    <name type="scientific">Elysia crispata</name>
    <name type="common">lettuce slug</name>
    <dbReference type="NCBI Taxonomy" id="231223"/>
    <lineage>
        <taxon>Eukaryota</taxon>
        <taxon>Metazoa</taxon>
        <taxon>Spiralia</taxon>
        <taxon>Lophotrochozoa</taxon>
        <taxon>Mollusca</taxon>
        <taxon>Gastropoda</taxon>
        <taxon>Heterobranchia</taxon>
        <taxon>Euthyneura</taxon>
        <taxon>Panpulmonata</taxon>
        <taxon>Sacoglossa</taxon>
        <taxon>Placobranchoidea</taxon>
        <taxon>Plakobranchidae</taxon>
        <taxon>Elysia</taxon>
    </lineage>
</organism>
<sequence>MAKELKFSSRGARSVLSFNHGSETSTGSDRIPSLDLTKRHWLSAGPKILRSVLSFNHGSRTSTGSDRISSLDLTKRHWLSAGLTIVDVRSVLSFN</sequence>
<keyword evidence="2" id="KW-1185">Reference proteome</keyword>
<dbReference type="AlphaFoldDB" id="A0AAE1B959"/>
<protein>
    <submittedName>
        <fullName evidence="1">Uncharacterized protein</fullName>
    </submittedName>
</protein>
<name>A0AAE1B959_9GAST</name>
<reference evidence="1" key="1">
    <citation type="journal article" date="2023" name="G3 (Bethesda)">
        <title>A reference genome for the long-term kleptoplast-retaining sea slug Elysia crispata morphotype clarki.</title>
        <authorList>
            <person name="Eastman K.E."/>
            <person name="Pendleton A.L."/>
            <person name="Shaikh M.A."/>
            <person name="Suttiyut T."/>
            <person name="Ogas R."/>
            <person name="Tomko P."/>
            <person name="Gavelis G."/>
            <person name="Widhalm J.R."/>
            <person name="Wisecaver J.H."/>
        </authorList>
    </citation>
    <scope>NUCLEOTIDE SEQUENCE</scope>
    <source>
        <strain evidence="1">ECLA1</strain>
    </source>
</reference>
<dbReference type="Proteomes" id="UP001283361">
    <property type="component" value="Unassembled WGS sequence"/>
</dbReference>